<evidence type="ECO:0000313" key="2">
    <source>
        <dbReference type="Proteomes" id="UP000297654"/>
    </source>
</evidence>
<keyword evidence="2" id="KW-1185">Reference proteome</keyword>
<evidence type="ECO:0000313" key="1">
    <source>
        <dbReference type="EMBL" id="TFB94427.1"/>
    </source>
</evidence>
<comment type="caution">
    <text evidence="1">The sequence shown here is derived from an EMBL/GenBank/DDBJ whole genome shotgun (WGS) entry which is preliminary data.</text>
</comment>
<name>A0A5F0DCY0_9MICO</name>
<dbReference type="AlphaFoldDB" id="A0A5F0DCY0"/>
<reference evidence="1 2" key="1">
    <citation type="submission" date="2019-03" db="EMBL/GenBank/DDBJ databases">
        <title>Genomics of glacier-inhabiting Cryobacterium strains.</title>
        <authorList>
            <person name="Liu Q."/>
            <person name="Xin Y.-H."/>
        </authorList>
    </citation>
    <scope>NUCLEOTIDE SEQUENCE [LARGE SCALE GENOMIC DNA]</scope>
    <source>
        <strain evidence="1 2">Hh15</strain>
    </source>
</reference>
<organism evidence="1 2">
    <name type="scientific">Cryobacterium luteum</name>
    <dbReference type="NCBI Taxonomy" id="1424661"/>
    <lineage>
        <taxon>Bacteria</taxon>
        <taxon>Bacillati</taxon>
        <taxon>Actinomycetota</taxon>
        <taxon>Actinomycetes</taxon>
        <taxon>Micrococcales</taxon>
        <taxon>Microbacteriaceae</taxon>
        <taxon>Cryobacterium</taxon>
    </lineage>
</organism>
<dbReference type="Proteomes" id="UP000297654">
    <property type="component" value="Unassembled WGS sequence"/>
</dbReference>
<dbReference type="EMBL" id="SOFF01000006">
    <property type="protein sequence ID" value="TFB94427.1"/>
    <property type="molecule type" value="Genomic_DNA"/>
</dbReference>
<sequence>MRASESILVVPAVDGDTSPPTSQAGMLETTADATLYLTLADKVPSSSEADVWKTLSPYQGIAP</sequence>
<accession>A0A5F0DCY0</accession>
<gene>
    <name evidence="1" type="ORF">E3O10_01220</name>
</gene>
<protein>
    <submittedName>
        <fullName evidence="1">Uncharacterized protein</fullName>
    </submittedName>
</protein>
<proteinExistence type="predicted"/>